<dbReference type="OrthoDB" id="6159181at2759"/>
<sequence>MNQTPHKDRDIDCFVCFSSNITAFKLSGRKLITEDFKEKLTSLLNENTYNELILKDASLCRNCYNLVNKTSVFLEKLSHSCDSFLKAPTSSKRCALSPITPKSVDTNPNAVVKNRTVKRSSRKQLKLFESPNETKPTCFPVNENSDPASFPVIIPVNENSYPAVTENSDHSYFKLKSNVKPGINHDLLEIIKESNTSSSSCTTLKEIKSQAATLTSRTTMLASVLFKCRDIADLADNADTLLADIVKEMHERIPFLFDVLCCVAIPASGKISDGIIPVLASCYSILMKHRFHNLSAFHRLTTIIAIMIPITISTENLAKTVL</sequence>
<reference evidence="1" key="1">
    <citation type="submission" date="2018-11" db="EMBL/GenBank/DDBJ databases">
        <authorList>
            <person name="Alioto T."/>
            <person name="Alioto T."/>
        </authorList>
    </citation>
    <scope>NUCLEOTIDE SEQUENCE</scope>
</reference>
<dbReference type="Proteomes" id="UP000596742">
    <property type="component" value="Unassembled WGS sequence"/>
</dbReference>
<proteinExistence type="predicted"/>
<protein>
    <recommendedName>
        <fullName evidence="3">ZAD domain-containing protein</fullName>
    </recommendedName>
</protein>
<evidence type="ECO:0000313" key="1">
    <source>
        <dbReference type="EMBL" id="VDI06580.1"/>
    </source>
</evidence>
<dbReference type="EMBL" id="UYJE01001946">
    <property type="protein sequence ID" value="VDI06580.1"/>
    <property type="molecule type" value="Genomic_DNA"/>
</dbReference>
<dbReference type="AlphaFoldDB" id="A0A8B6CKZ3"/>
<name>A0A8B6CKZ3_MYTGA</name>
<evidence type="ECO:0008006" key="3">
    <source>
        <dbReference type="Google" id="ProtNLM"/>
    </source>
</evidence>
<accession>A0A8B6CKZ3</accession>
<organism evidence="1 2">
    <name type="scientific">Mytilus galloprovincialis</name>
    <name type="common">Mediterranean mussel</name>
    <dbReference type="NCBI Taxonomy" id="29158"/>
    <lineage>
        <taxon>Eukaryota</taxon>
        <taxon>Metazoa</taxon>
        <taxon>Spiralia</taxon>
        <taxon>Lophotrochozoa</taxon>
        <taxon>Mollusca</taxon>
        <taxon>Bivalvia</taxon>
        <taxon>Autobranchia</taxon>
        <taxon>Pteriomorphia</taxon>
        <taxon>Mytilida</taxon>
        <taxon>Mytiloidea</taxon>
        <taxon>Mytilidae</taxon>
        <taxon>Mytilinae</taxon>
        <taxon>Mytilus</taxon>
    </lineage>
</organism>
<evidence type="ECO:0000313" key="2">
    <source>
        <dbReference type="Proteomes" id="UP000596742"/>
    </source>
</evidence>
<gene>
    <name evidence="1" type="ORF">MGAL_10B012840</name>
</gene>
<comment type="caution">
    <text evidence="1">The sequence shown here is derived from an EMBL/GenBank/DDBJ whole genome shotgun (WGS) entry which is preliminary data.</text>
</comment>
<keyword evidence="2" id="KW-1185">Reference proteome</keyword>